<comment type="caution">
    <text evidence="2">The sequence shown here is derived from an EMBL/GenBank/DDBJ whole genome shotgun (WGS) entry which is preliminary data.</text>
</comment>
<reference evidence="2 3" key="1">
    <citation type="journal article" date="2023" name="Microb. Genom.">
        <title>Mesoterricola silvestris gen. nov., sp. nov., Mesoterricola sediminis sp. nov., Geothrix oryzae sp. nov., Geothrix edaphica sp. nov., Geothrix rubra sp. nov., and Geothrix limicola sp. nov., six novel members of Acidobacteriota isolated from soils.</title>
        <authorList>
            <person name="Weisberg A.J."/>
            <person name="Pearce E."/>
            <person name="Kramer C.G."/>
            <person name="Chang J.H."/>
            <person name="Clarke C.R."/>
        </authorList>
    </citation>
    <scope>NUCLEOTIDE SEQUENCE [LARGE SCALE GENOMIC DNA]</scope>
    <source>
        <strain evidence="2 3">NRRL_B-2795</strain>
    </source>
</reference>
<dbReference type="Gene3D" id="3.40.1000.70">
    <property type="entry name" value="PknH-like extracellular domain"/>
    <property type="match status" value="1"/>
</dbReference>
<sequence>MRITALPFATTTAVATAVAVVLLTGGCGGDGGSAPDEGEGEGRRLPTRAEVSAALLREDDLTGYDTVLPDDEAVPPDRSDRPRCLRALNDLDYGTPASGTAVQARIQFGHSRLGPWIRQTLRVYRDDSTAEKAYERTLADLVDCEEFTITWSDLARTGTERLRQTSNPRLGDRSWAAGIEVELGGFPSGETKTLVRQGRLLVVISHAAAPDAPPREETEDIARRATERAARALDV</sequence>
<dbReference type="EMBL" id="JARAVY010000002">
    <property type="protein sequence ID" value="MDX2908611.1"/>
    <property type="molecule type" value="Genomic_DNA"/>
</dbReference>
<proteinExistence type="predicted"/>
<accession>A0ABU4KZ39</accession>
<evidence type="ECO:0000313" key="3">
    <source>
        <dbReference type="Proteomes" id="UP001271723"/>
    </source>
</evidence>
<gene>
    <name evidence="2" type="ORF">PV517_07835</name>
</gene>
<keyword evidence="1" id="KW-0732">Signal</keyword>
<feature type="signal peptide" evidence="1">
    <location>
        <begin position="1"/>
        <end position="19"/>
    </location>
</feature>
<keyword evidence="3" id="KW-1185">Reference proteome</keyword>
<dbReference type="PROSITE" id="PS51257">
    <property type="entry name" value="PROKAR_LIPOPROTEIN"/>
    <property type="match status" value="1"/>
</dbReference>
<dbReference type="Proteomes" id="UP001271723">
    <property type="component" value="Unassembled WGS sequence"/>
</dbReference>
<name>A0ABU4KZ39_9ACTN</name>
<organism evidence="2 3">
    <name type="scientific">Streptomyces griseiscabiei</name>
    <dbReference type="NCBI Taxonomy" id="2993540"/>
    <lineage>
        <taxon>Bacteria</taxon>
        <taxon>Bacillati</taxon>
        <taxon>Actinomycetota</taxon>
        <taxon>Actinomycetes</taxon>
        <taxon>Kitasatosporales</taxon>
        <taxon>Streptomycetaceae</taxon>
        <taxon>Streptomyces</taxon>
    </lineage>
</organism>
<dbReference type="InterPro" id="IPR038232">
    <property type="entry name" value="PknH-like_Extracell_sf"/>
</dbReference>
<feature type="chain" id="PRO_5046511483" evidence="1">
    <location>
        <begin position="20"/>
        <end position="235"/>
    </location>
</feature>
<evidence type="ECO:0000256" key="1">
    <source>
        <dbReference type="SAM" id="SignalP"/>
    </source>
</evidence>
<dbReference type="RefSeq" id="WP_086764867.1">
    <property type="nucleotide sequence ID" value="NZ_JAGJBZ010000002.1"/>
</dbReference>
<evidence type="ECO:0000313" key="2">
    <source>
        <dbReference type="EMBL" id="MDX2908611.1"/>
    </source>
</evidence>
<protein>
    <submittedName>
        <fullName evidence="2">Sensor domain-containing protein</fullName>
    </submittedName>
</protein>